<dbReference type="SMART" id="SM00668">
    <property type="entry name" value="CTLH"/>
    <property type="match status" value="1"/>
</dbReference>
<dbReference type="PROSITE" id="PS50897">
    <property type="entry name" value="CTLH"/>
    <property type="match status" value="1"/>
</dbReference>
<dbReference type="Pfam" id="PF08513">
    <property type="entry name" value="LisH"/>
    <property type="match status" value="1"/>
</dbReference>
<comment type="caution">
    <text evidence="4">The sequence shown here is derived from an EMBL/GenBank/DDBJ whole genome shotgun (WGS) entry which is preliminary data.</text>
</comment>
<dbReference type="Proteomes" id="UP000275385">
    <property type="component" value="Unassembled WGS sequence"/>
</dbReference>
<dbReference type="InterPro" id="IPR006594">
    <property type="entry name" value="LisH"/>
</dbReference>
<proteinExistence type="predicted"/>
<feature type="domain" description="CTLH" evidence="3">
    <location>
        <begin position="95"/>
        <end position="152"/>
    </location>
</feature>
<dbReference type="AlphaFoldDB" id="A0A420YG49"/>
<dbReference type="PROSITE" id="PS50896">
    <property type="entry name" value="LISH"/>
    <property type="match status" value="1"/>
</dbReference>
<evidence type="ECO:0000313" key="5">
    <source>
        <dbReference type="Proteomes" id="UP000275385"/>
    </source>
</evidence>
<evidence type="ECO:0000259" key="3">
    <source>
        <dbReference type="PROSITE" id="PS50897"/>
    </source>
</evidence>
<gene>
    <name evidence="4" type="ORF">DL546_008154</name>
</gene>
<dbReference type="InterPro" id="IPR013144">
    <property type="entry name" value="CRA_dom"/>
</dbReference>
<dbReference type="InterPro" id="IPR050618">
    <property type="entry name" value="Ubq-SigPath_Reg"/>
</dbReference>
<dbReference type="OrthoDB" id="2415936at2759"/>
<protein>
    <recommendedName>
        <fullName evidence="3">CTLH domain-containing protein</fullName>
    </recommendedName>
</protein>
<sequence>MSSLSAAQTSSGTPDINDVAFWERVAAHFREKLNRMSSAPGSKRSMFKAQSLGVKSPKSDINTLILDYLTMQGYPQAAEKFSKEANLLPRQEDSTIATRREIQTYIHSGQIELAIQLLNDLDPEILDSDPKLHFSLLRLQLVELIRQCNNGDIIPALDFATQQLGPRASTNEQFLDDLEKTMALLIFPHESLTPELAALLRPALRKNVADEVNKTIVFRQTSRLEAAIQNLARLRSWAETSARTHQKPTPDRIELGLSDDSNDAGNDVHDNGQEAMITN</sequence>
<evidence type="ECO:0000256" key="1">
    <source>
        <dbReference type="ARBA" id="ARBA00002343"/>
    </source>
</evidence>
<evidence type="ECO:0000256" key="2">
    <source>
        <dbReference type="SAM" id="MobiDB-lite"/>
    </source>
</evidence>
<organism evidence="4 5">
    <name type="scientific">Coniochaeta pulveracea</name>
    <dbReference type="NCBI Taxonomy" id="177199"/>
    <lineage>
        <taxon>Eukaryota</taxon>
        <taxon>Fungi</taxon>
        <taxon>Dikarya</taxon>
        <taxon>Ascomycota</taxon>
        <taxon>Pezizomycotina</taxon>
        <taxon>Sordariomycetes</taxon>
        <taxon>Sordariomycetidae</taxon>
        <taxon>Coniochaetales</taxon>
        <taxon>Coniochaetaceae</taxon>
        <taxon>Coniochaeta</taxon>
    </lineage>
</organism>
<dbReference type="SMART" id="SM00667">
    <property type="entry name" value="LisH"/>
    <property type="match status" value="1"/>
</dbReference>
<accession>A0A420YG49</accession>
<dbReference type="InterPro" id="IPR006595">
    <property type="entry name" value="CTLH_C"/>
</dbReference>
<dbReference type="STRING" id="177199.A0A420YG49"/>
<evidence type="ECO:0000313" key="4">
    <source>
        <dbReference type="EMBL" id="RKU46844.1"/>
    </source>
</evidence>
<reference evidence="4 5" key="1">
    <citation type="submission" date="2018-08" db="EMBL/GenBank/DDBJ databases">
        <title>Draft genome of the lignicolous fungus Coniochaeta pulveracea.</title>
        <authorList>
            <person name="Borstlap C.J."/>
            <person name="De Witt R.N."/>
            <person name="Botha A."/>
            <person name="Volschenk H."/>
        </authorList>
    </citation>
    <scope>NUCLEOTIDE SEQUENCE [LARGE SCALE GENOMIC DNA]</scope>
    <source>
        <strain evidence="4 5">CAB683</strain>
    </source>
</reference>
<keyword evidence="5" id="KW-1185">Reference proteome</keyword>
<dbReference type="InterPro" id="IPR024964">
    <property type="entry name" value="CTLH/CRA"/>
</dbReference>
<dbReference type="EMBL" id="QVQW01000012">
    <property type="protein sequence ID" value="RKU46844.1"/>
    <property type="molecule type" value="Genomic_DNA"/>
</dbReference>
<feature type="region of interest" description="Disordered" evidence="2">
    <location>
        <begin position="238"/>
        <end position="279"/>
    </location>
</feature>
<comment type="function">
    <text evidence="1">Involved in the proteasome-dependent degradation of fructose-1,6-bisphosphatase.</text>
</comment>
<dbReference type="PANTHER" id="PTHR12864">
    <property type="entry name" value="RAN BINDING PROTEIN 9-RELATED"/>
    <property type="match status" value="1"/>
</dbReference>
<dbReference type="Pfam" id="PF10607">
    <property type="entry name" value="CTLH"/>
    <property type="match status" value="1"/>
</dbReference>
<dbReference type="SMART" id="SM00757">
    <property type="entry name" value="CRA"/>
    <property type="match status" value="1"/>
</dbReference>
<name>A0A420YG49_9PEZI</name>